<evidence type="ECO:0000313" key="1">
    <source>
        <dbReference type="EMBL" id="KAJ8672130.1"/>
    </source>
</evidence>
<keyword evidence="2" id="KW-1185">Reference proteome</keyword>
<dbReference type="Proteomes" id="UP001239111">
    <property type="component" value="Chromosome 3"/>
</dbReference>
<name>A0ACC2NLI6_9HYME</name>
<evidence type="ECO:0000313" key="2">
    <source>
        <dbReference type="Proteomes" id="UP001239111"/>
    </source>
</evidence>
<gene>
    <name evidence="1" type="ORF">QAD02_003389</name>
</gene>
<sequence>MNQTVLVPPASNVDRDRLSCPIVPESHRSKPNGNCSIMSLHTQHDAALRAELYFIMDLVAKNQSANSCQDKKELFQTMFPTSVPESFSLSPSKVSYVLTEALGPYFQKEFVSDLLEPNIKIVPQFDETSNSKKKKEFQVRVSYWSKSQNKIVNRHLVTYFISKGDASTIFEYLLKSLSENSIPVQAVLTIGSDGPNVNKAVINKFNSHLRSLGCKQMIDIGTCLLHVVNNTFVKGVESLPVNVSDFVIKMFYFIDASDLRGEIFEQIQDDLG</sequence>
<reference evidence="1" key="1">
    <citation type="submission" date="2023-04" db="EMBL/GenBank/DDBJ databases">
        <title>A chromosome-level genome assembly of the parasitoid wasp Eretmocerus hayati.</title>
        <authorList>
            <person name="Zhong Y."/>
            <person name="Liu S."/>
            <person name="Liu Y."/>
        </authorList>
    </citation>
    <scope>NUCLEOTIDE SEQUENCE</scope>
    <source>
        <strain evidence="1">ZJU_SS_LIU_2023</strain>
    </source>
</reference>
<comment type="caution">
    <text evidence="1">The sequence shown here is derived from an EMBL/GenBank/DDBJ whole genome shotgun (WGS) entry which is preliminary data.</text>
</comment>
<protein>
    <submittedName>
        <fullName evidence="1">Uncharacterized protein</fullName>
    </submittedName>
</protein>
<proteinExistence type="predicted"/>
<organism evidence="1 2">
    <name type="scientific">Eretmocerus hayati</name>
    <dbReference type="NCBI Taxonomy" id="131215"/>
    <lineage>
        <taxon>Eukaryota</taxon>
        <taxon>Metazoa</taxon>
        <taxon>Ecdysozoa</taxon>
        <taxon>Arthropoda</taxon>
        <taxon>Hexapoda</taxon>
        <taxon>Insecta</taxon>
        <taxon>Pterygota</taxon>
        <taxon>Neoptera</taxon>
        <taxon>Endopterygota</taxon>
        <taxon>Hymenoptera</taxon>
        <taxon>Apocrita</taxon>
        <taxon>Proctotrupomorpha</taxon>
        <taxon>Chalcidoidea</taxon>
        <taxon>Aphelinidae</taxon>
        <taxon>Aphelininae</taxon>
        <taxon>Eretmocerus</taxon>
    </lineage>
</organism>
<dbReference type="EMBL" id="CM056743">
    <property type="protein sequence ID" value="KAJ8672130.1"/>
    <property type="molecule type" value="Genomic_DNA"/>
</dbReference>
<accession>A0ACC2NLI6</accession>